<protein>
    <submittedName>
        <fullName evidence="2">Uncharacterized protein</fullName>
    </submittedName>
</protein>
<dbReference type="AlphaFoldDB" id="A0AAV2F1S9"/>
<organism evidence="2 3">
    <name type="scientific">Linum trigynum</name>
    <dbReference type="NCBI Taxonomy" id="586398"/>
    <lineage>
        <taxon>Eukaryota</taxon>
        <taxon>Viridiplantae</taxon>
        <taxon>Streptophyta</taxon>
        <taxon>Embryophyta</taxon>
        <taxon>Tracheophyta</taxon>
        <taxon>Spermatophyta</taxon>
        <taxon>Magnoliopsida</taxon>
        <taxon>eudicotyledons</taxon>
        <taxon>Gunneridae</taxon>
        <taxon>Pentapetalae</taxon>
        <taxon>rosids</taxon>
        <taxon>fabids</taxon>
        <taxon>Malpighiales</taxon>
        <taxon>Linaceae</taxon>
        <taxon>Linum</taxon>
    </lineage>
</organism>
<sequence>MRVEAEVERRDIIIWMRCLVPLEQTTMRDRQGNSAATPVTATGARQAESGTSMTGMIMPRMMMANVDSPLGRDRLEAEMGSRVPSAETRGGGGGGGGGSQEEPSPEKNEVESSENIEVRRTELSWDRHRLVNYSSPKKEERADREKETEQICLGPSPKKEVSPESVVEKESPLGLQSEVVWLFRRPRSPSPPRKGWTTSEQRMEDGGSSLLCKPSQRPTLGPEQMTMGRPTQFGSCVNRWVRAETCVMQEPYDELNNKGIRWFQEEDGPRQASRGPTCVSQSWVLAGQLRAEIGPHEVLVLGCAIWQKKKKDIVALTTIVGPSLLDGVGPDPTEEMKAAGVILGPTDQLSKQSLRVKWAEQGIGPSRVFSFQGAYGLGPKGELEPKLCCLVESILYYVDLEGKKGRFMGLDDGLQEEEL</sequence>
<keyword evidence="3" id="KW-1185">Reference proteome</keyword>
<proteinExistence type="predicted"/>
<feature type="compositionally biased region" description="Gly residues" evidence="1">
    <location>
        <begin position="89"/>
        <end position="99"/>
    </location>
</feature>
<feature type="compositionally biased region" description="Basic and acidic residues" evidence="1">
    <location>
        <begin position="104"/>
        <end position="119"/>
    </location>
</feature>
<dbReference type="EMBL" id="OZ034819">
    <property type="protein sequence ID" value="CAL1392160.1"/>
    <property type="molecule type" value="Genomic_DNA"/>
</dbReference>
<dbReference type="Proteomes" id="UP001497516">
    <property type="component" value="Chromosome 6"/>
</dbReference>
<evidence type="ECO:0000313" key="2">
    <source>
        <dbReference type="EMBL" id="CAL1392160.1"/>
    </source>
</evidence>
<gene>
    <name evidence="2" type="ORF">LTRI10_LOCUS32828</name>
</gene>
<feature type="region of interest" description="Disordered" evidence="1">
    <location>
        <begin position="29"/>
        <end position="50"/>
    </location>
</feature>
<feature type="region of interest" description="Disordered" evidence="1">
    <location>
        <begin position="79"/>
        <end position="119"/>
    </location>
</feature>
<accession>A0AAV2F1S9</accession>
<name>A0AAV2F1S9_9ROSI</name>
<reference evidence="2 3" key="1">
    <citation type="submission" date="2024-04" db="EMBL/GenBank/DDBJ databases">
        <authorList>
            <person name="Fracassetti M."/>
        </authorList>
    </citation>
    <scope>NUCLEOTIDE SEQUENCE [LARGE SCALE GENOMIC DNA]</scope>
</reference>
<feature type="region of interest" description="Disordered" evidence="1">
    <location>
        <begin position="186"/>
        <end position="228"/>
    </location>
</feature>
<evidence type="ECO:0000313" key="3">
    <source>
        <dbReference type="Proteomes" id="UP001497516"/>
    </source>
</evidence>
<evidence type="ECO:0000256" key="1">
    <source>
        <dbReference type="SAM" id="MobiDB-lite"/>
    </source>
</evidence>